<name>A0A2Z5TMX1_9STRE</name>
<reference evidence="1 2" key="1">
    <citation type="journal article" date="2018" name="Genome Biol. Evol.">
        <title>Complete Genome Sequence of Streptococcus ruminantium sp. nov. GUT-187T (=DSM 104980T =JCM 31869T), the Type Strain of S. ruminantium, and Comparison with Genome Sequences of Streptococcus suis Strains.</title>
        <authorList>
            <person name="Tohya M."/>
            <person name="Sekizaki T."/>
            <person name="Miyoshi-Akiyama T."/>
        </authorList>
    </citation>
    <scope>NUCLEOTIDE SEQUENCE [LARGE SCALE GENOMIC DNA]</scope>
    <source>
        <strain evidence="1 2">GUT187T</strain>
    </source>
</reference>
<protein>
    <submittedName>
        <fullName evidence="1">Transcriptional regulator</fullName>
    </submittedName>
</protein>
<accession>A0A2Z5TMX1</accession>
<evidence type="ECO:0000313" key="2">
    <source>
        <dbReference type="Proteomes" id="UP000269331"/>
    </source>
</evidence>
<dbReference type="PANTHER" id="PTHR37038">
    <property type="entry name" value="TRANSCRIPTIONAL REGULATOR-RELATED"/>
    <property type="match status" value="1"/>
</dbReference>
<dbReference type="AlphaFoldDB" id="A0A2Z5TMX1"/>
<dbReference type="EMBL" id="AP018400">
    <property type="protein sequence ID" value="BBA91835.1"/>
    <property type="molecule type" value="Genomic_DNA"/>
</dbReference>
<dbReference type="Proteomes" id="UP000269331">
    <property type="component" value="Chromosome"/>
</dbReference>
<proteinExistence type="predicted"/>
<evidence type="ECO:0000313" key="1">
    <source>
        <dbReference type="EMBL" id="BBA91835.1"/>
    </source>
</evidence>
<sequence>MVKQKDVVGGEFTMAQLSHFESGKSMLAADKLILAVEGINMTMEEFTYKYHGYKEAPHIELANLISDLYY</sequence>
<dbReference type="RefSeq" id="WP_156008213.1">
    <property type="nucleotide sequence ID" value="NZ_BCFF01000038.1"/>
</dbReference>
<gene>
    <name evidence="1" type="ORF">SR187_1020</name>
</gene>
<dbReference type="InterPro" id="IPR053163">
    <property type="entry name" value="HTH-type_regulator_Rgg"/>
</dbReference>
<dbReference type="PANTHER" id="PTHR37038:SF12">
    <property type="entry name" value="TRANSCRIPTIONAL REGULATOR"/>
    <property type="match status" value="1"/>
</dbReference>
<organism evidence="1 2">
    <name type="scientific">Streptococcus ruminantium</name>
    <dbReference type="NCBI Taxonomy" id="1917441"/>
    <lineage>
        <taxon>Bacteria</taxon>
        <taxon>Bacillati</taxon>
        <taxon>Bacillota</taxon>
        <taxon>Bacilli</taxon>
        <taxon>Lactobacillales</taxon>
        <taxon>Streptococcaceae</taxon>
        <taxon>Streptococcus</taxon>
    </lineage>
</organism>
<dbReference type="KEGG" id="srq:SR187_1020"/>